<evidence type="ECO:0000313" key="8">
    <source>
        <dbReference type="Proteomes" id="UP000000845"/>
    </source>
</evidence>
<name>D1AG51_SEBTE</name>
<dbReference type="FunFam" id="3.90.76.10:FF:000001">
    <property type="entry name" value="Oligopeptide ABC transporter substrate-binding protein"/>
    <property type="match status" value="1"/>
</dbReference>
<dbReference type="Gene3D" id="3.90.76.10">
    <property type="entry name" value="Dipeptide-binding Protein, Domain 1"/>
    <property type="match status" value="1"/>
</dbReference>
<evidence type="ECO:0000256" key="4">
    <source>
        <dbReference type="ARBA" id="ARBA00022729"/>
    </source>
</evidence>
<dbReference type="GO" id="GO:0015833">
    <property type="term" value="P:peptide transport"/>
    <property type="evidence" value="ECO:0007669"/>
    <property type="project" value="TreeGrafter"/>
</dbReference>
<reference evidence="8" key="1">
    <citation type="submission" date="2009-09" db="EMBL/GenBank/DDBJ databases">
        <title>The complete chromosome of Sebaldella termitidis ATCC 33386.</title>
        <authorList>
            <consortium name="US DOE Joint Genome Institute (JGI-PGF)"/>
            <person name="Lucas S."/>
            <person name="Copeland A."/>
            <person name="Lapidus A."/>
            <person name="Glavina del Rio T."/>
            <person name="Dalin E."/>
            <person name="Tice H."/>
            <person name="Bruce D."/>
            <person name="Goodwin L."/>
            <person name="Pitluck S."/>
            <person name="Kyrpides N."/>
            <person name="Mavromatis K."/>
            <person name="Ivanova N."/>
            <person name="Mikhailova N."/>
            <person name="Sims D."/>
            <person name="Meincke L."/>
            <person name="Brettin T."/>
            <person name="Detter J.C."/>
            <person name="Han C."/>
            <person name="Larimer F."/>
            <person name="Land M."/>
            <person name="Hauser L."/>
            <person name="Markowitz V."/>
            <person name="Cheng J.F."/>
            <person name="Hugenholtz P."/>
            <person name="Woyke T."/>
            <person name="Wu D."/>
            <person name="Eisen J.A."/>
        </authorList>
    </citation>
    <scope>NUCLEOTIDE SEQUENCE [LARGE SCALE GENOMIC DNA]</scope>
    <source>
        <strain evidence="8">ATCC 33386 / NCTC 11300</strain>
    </source>
</reference>
<sequence length="530" mass="59927">MKKLFLLFIMMILISCGGAGKESSSSGNTKIIVNETAEPKSIDPGLLTDQSGIAVNSLVSEGLTRQGKDGTPEPGLAEKWDVSEDGLTWTFHLRENIKWSSGEPVTADDFKFAWLRVLEPATASEYAYMLHYIKGGQAYNEGKGKKEDVGINVIDSRTLEVKLERPTAYFASLAASPTYAPIREKFFDEKGKNFALEADAMEYSGPYKIKNWKHDSNFIMVKNENYWNKDHIKIDEVEMVLVADSTAELNAFNNGEIELIRLTAEQYKRYEKDPRVNVFRNNSVWYLEYNMENKFLANKKIRQALTLAVDKEEMANTIVKGTGEAAYGIVPTGFPGESKTFREENGDSYPKYNPEEAKRLYKEGLAELGVTELPELSLIINEAGNNKKIAEYVQEKIRTNLGANIRIEPIPFKERMARLQQKDFEIVLSGWGSDYADPMTYIDLFVTNGGNNHSSYSNPKYDELIKTANNSSDNKVRMQAMRDAEKILGDDMPVGVMLYSTRVIMLNPKIKNVYFKGIGAEYYLYDAYVE</sequence>
<feature type="signal peptide" evidence="5">
    <location>
        <begin position="1"/>
        <end position="21"/>
    </location>
</feature>
<dbReference type="PROSITE" id="PS51257">
    <property type="entry name" value="PROKAR_LIPOPROTEIN"/>
    <property type="match status" value="1"/>
</dbReference>
<evidence type="ECO:0000256" key="3">
    <source>
        <dbReference type="ARBA" id="ARBA00022448"/>
    </source>
</evidence>
<evidence type="ECO:0000256" key="5">
    <source>
        <dbReference type="SAM" id="SignalP"/>
    </source>
</evidence>
<dbReference type="eggNOG" id="COG4166">
    <property type="taxonomic scope" value="Bacteria"/>
</dbReference>
<comment type="subcellular location">
    <subcellularLocation>
        <location evidence="1">Cell envelope</location>
    </subcellularLocation>
</comment>
<evidence type="ECO:0000313" key="7">
    <source>
        <dbReference type="EMBL" id="ACZ10677.1"/>
    </source>
</evidence>
<dbReference type="GO" id="GO:0030288">
    <property type="term" value="C:outer membrane-bounded periplasmic space"/>
    <property type="evidence" value="ECO:0007669"/>
    <property type="project" value="UniProtKB-ARBA"/>
</dbReference>
<dbReference type="SUPFAM" id="SSF53850">
    <property type="entry name" value="Periplasmic binding protein-like II"/>
    <property type="match status" value="1"/>
</dbReference>
<dbReference type="PANTHER" id="PTHR30290:SF10">
    <property type="entry name" value="PERIPLASMIC OLIGOPEPTIDE-BINDING PROTEIN-RELATED"/>
    <property type="match status" value="1"/>
</dbReference>
<dbReference type="GO" id="GO:0043190">
    <property type="term" value="C:ATP-binding cassette (ABC) transporter complex"/>
    <property type="evidence" value="ECO:0007669"/>
    <property type="project" value="InterPro"/>
</dbReference>
<proteinExistence type="inferred from homology"/>
<evidence type="ECO:0000259" key="6">
    <source>
        <dbReference type="Pfam" id="PF00496"/>
    </source>
</evidence>
<evidence type="ECO:0000256" key="2">
    <source>
        <dbReference type="ARBA" id="ARBA00005695"/>
    </source>
</evidence>
<dbReference type="PROSITE" id="PS01040">
    <property type="entry name" value="SBP_BACTERIAL_5"/>
    <property type="match status" value="1"/>
</dbReference>
<comment type="similarity">
    <text evidence="2">Belongs to the bacterial solute-binding protein 5 family.</text>
</comment>
<dbReference type="Proteomes" id="UP000000845">
    <property type="component" value="Chromosome"/>
</dbReference>
<dbReference type="PANTHER" id="PTHR30290">
    <property type="entry name" value="PERIPLASMIC BINDING COMPONENT OF ABC TRANSPORTER"/>
    <property type="match status" value="1"/>
</dbReference>
<feature type="domain" description="Solute-binding protein family 5" evidence="6">
    <location>
        <begin position="71"/>
        <end position="452"/>
    </location>
</feature>
<dbReference type="Gene3D" id="3.40.190.10">
    <property type="entry name" value="Periplasmic binding protein-like II"/>
    <property type="match status" value="1"/>
</dbReference>
<accession>D1AG51</accession>
<dbReference type="RefSeq" id="WP_012863257.1">
    <property type="nucleotide sequence ID" value="NC_013517.1"/>
</dbReference>
<dbReference type="PIRSF" id="PIRSF002741">
    <property type="entry name" value="MppA"/>
    <property type="match status" value="1"/>
</dbReference>
<dbReference type="CDD" id="cd08504">
    <property type="entry name" value="PBP2_OppA"/>
    <property type="match status" value="1"/>
</dbReference>
<reference evidence="7 8" key="2">
    <citation type="journal article" date="2010" name="Stand. Genomic Sci.">
        <title>Complete genome sequence of Sebaldella termitidis type strain (NCTC 11300).</title>
        <authorList>
            <person name="Harmon-Smith M."/>
            <person name="Celia L."/>
            <person name="Chertkov O."/>
            <person name="Lapidus A."/>
            <person name="Copeland A."/>
            <person name="Glavina Del Rio T."/>
            <person name="Nolan M."/>
            <person name="Lucas S."/>
            <person name="Tice H."/>
            <person name="Cheng J.F."/>
            <person name="Han C."/>
            <person name="Detter J.C."/>
            <person name="Bruce D."/>
            <person name="Goodwin L."/>
            <person name="Pitluck S."/>
            <person name="Pati A."/>
            <person name="Liolios K."/>
            <person name="Ivanova N."/>
            <person name="Mavromatis K."/>
            <person name="Mikhailova N."/>
            <person name="Chen A."/>
            <person name="Palaniappan K."/>
            <person name="Land M."/>
            <person name="Hauser L."/>
            <person name="Chang Y.J."/>
            <person name="Jeffries C.D."/>
            <person name="Brettin T."/>
            <person name="Goker M."/>
            <person name="Beck B."/>
            <person name="Bristow J."/>
            <person name="Eisen J.A."/>
            <person name="Markowitz V."/>
            <person name="Hugenholtz P."/>
            <person name="Kyrpides N.C."/>
            <person name="Klenk H.P."/>
            <person name="Chen F."/>
        </authorList>
    </citation>
    <scope>NUCLEOTIDE SEQUENCE [LARGE SCALE GENOMIC DNA]</scope>
    <source>
        <strain evidence="8">ATCC 33386 / NCTC 11300</strain>
    </source>
</reference>
<dbReference type="Gene3D" id="3.10.105.10">
    <property type="entry name" value="Dipeptide-binding Protein, Domain 3"/>
    <property type="match status" value="1"/>
</dbReference>
<dbReference type="HOGENOM" id="CLU_017028_0_4_0"/>
<protein>
    <submittedName>
        <fullName evidence="7">Extracellular solute-binding protein family 5</fullName>
    </submittedName>
</protein>
<feature type="chain" id="PRO_5003019775" evidence="5">
    <location>
        <begin position="22"/>
        <end position="530"/>
    </location>
</feature>
<dbReference type="EMBL" id="CP001739">
    <property type="protein sequence ID" value="ACZ10677.1"/>
    <property type="molecule type" value="Genomic_DNA"/>
</dbReference>
<dbReference type="InterPro" id="IPR039424">
    <property type="entry name" value="SBP_5"/>
</dbReference>
<dbReference type="STRING" id="526218.Sterm_3843"/>
<dbReference type="InterPro" id="IPR030678">
    <property type="entry name" value="Peptide/Ni-bd"/>
</dbReference>
<keyword evidence="4 5" id="KW-0732">Signal</keyword>
<dbReference type="FunFam" id="3.10.105.10:FF:000001">
    <property type="entry name" value="Oligopeptide ABC transporter, oligopeptide-binding protein"/>
    <property type="match status" value="1"/>
</dbReference>
<dbReference type="InterPro" id="IPR000914">
    <property type="entry name" value="SBP_5_dom"/>
</dbReference>
<keyword evidence="8" id="KW-1185">Reference proteome</keyword>
<dbReference type="InterPro" id="IPR023765">
    <property type="entry name" value="SBP_5_CS"/>
</dbReference>
<dbReference type="Pfam" id="PF00496">
    <property type="entry name" value="SBP_bac_5"/>
    <property type="match status" value="1"/>
</dbReference>
<dbReference type="GO" id="GO:1904680">
    <property type="term" value="F:peptide transmembrane transporter activity"/>
    <property type="evidence" value="ECO:0007669"/>
    <property type="project" value="TreeGrafter"/>
</dbReference>
<dbReference type="KEGG" id="str:Sterm_3843"/>
<evidence type="ECO:0000256" key="1">
    <source>
        <dbReference type="ARBA" id="ARBA00004196"/>
    </source>
</evidence>
<organism evidence="7 8">
    <name type="scientific">Sebaldella termitidis (strain ATCC 33386 / NCTC 11300)</name>
    <dbReference type="NCBI Taxonomy" id="526218"/>
    <lineage>
        <taxon>Bacteria</taxon>
        <taxon>Fusobacteriati</taxon>
        <taxon>Fusobacteriota</taxon>
        <taxon>Fusobacteriia</taxon>
        <taxon>Fusobacteriales</taxon>
        <taxon>Leptotrichiaceae</taxon>
        <taxon>Sebaldella</taxon>
    </lineage>
</organism>
<gene>
    <name evidence="7" type="ordered locus">Sterm_3843</name>
</gene>
<dbReference type="AlphaFoldDB" id="D1AG51"/>
<keyword evidence="3" id="KW-0813">Transport</keyword>